<sequence length="155" mass="17394">MVALSTKINSQVTAKTEFIRYKAQSFGTTRVIQMPHRGPDPDPHAPPKNLTKEESAAWKNTRGYTIPLDKRLAVDGRRLREHTANEQFATLSESLYVAERIFSVVVHLILPARVLSAPIPLTLLSSRRIQCTLTVIEEFGHAVPALGHYCHRDRG</sequence>
<dbReference type="GO" id="GO:0000398">
    <property type="term" value="P:mRNA splicing, via spliceosome"/>
    <property type="evidence" value="ECO:0007669"/>
    <property type="project" value="InterPro"/>
</dbReference>
<dbReference type="InterPro" id="IPR017862">
    <property type="entry name" value="SKI-int_prot_SKIP"/>
</dbReference>
<gene>
    <name evidence="3" type="ORF">PINE0816_LOCUS6639</name>
</gene>
<reference evidence="3" key="1">
    <citation type="submission" date="2021-01" db="EMBL/GenBank/DDBJ databases">
        <authorList>
            <person name="Corre E."/>
            <person name="Pelletier E."/>
            <person name="Niang G."/>
            <person name="Scheremetjew M."/>
            <person name="Finn R."/>
            <person name="Kale V."/>
            <person name="Holt S."/>
            <person name="Cochrane G."/>
            <person name="Meng A."/>
            <person name="Brown T."/>
            <person name="Cohen L."/>
        </authorList>
    </citation>
    <scope>NUCLEOTIDE SEQUENCE</scope>
    <source>
        <strain evidence="3">CCAP1064/1</strain>
    </source>
</reference>
<dbReference type="Pfam" id="PF02731">
    <property type="entry name" value="SKIP_SNW"/>
    <property type="match status" value="1"/>
</dbReference>
<comment type="similarity">
    <text evidence="1">Belongs to the SNW family.</text>
</comment>
<evidence type="ECO:0000256" key="1">
    <source>
        <dbReference type="ARBA" id="ARBA00010197"/>
    </source>
</evidence>
<dbReference type="AlphaFoldDB" id="A0A7S0C222"/>
<accession>A0A7S0C222</accession>
<evidence type="ECO:0000259" key="2">
    <source>
        <dbReference type="Pfam" id="PF02731"/>
    </source>
</evidence>
<dbReference type="PANTHER" id="PTHR12096">
    <property type="entry name" value="NUCLEAR PROTEIN SKIP-RELATED"/>
    <property type="match status" value="1"/>
</dbReference>
<protein>
    <recommendedName>
        <fullName evidence="2">SKI-interacting protein SKIP SNW domain-containing protein</fullName>
    </recommendedName>
</protein>
<dbReference type="EMBL" id="HBEL01013899">
    <property type="protein sequence ID" value="CAD8410516.1"/>
    <property type="molecule type" value="Transcribed_RNA"/>
</dbReference>
<feature type="domain" description="SKI-interacting protein SKIP SNW" evidence="2">
    <location>
        <begin position="25"/>
        <end position="100"/>
    </location>
</feature>
<organism evidence="3">
    <name type="scientific">Proboscia inermis</name>
    <dbReference type="NCBI Taxonomy" id="420281"/>
    <lineage>
        <taxon>Eukaryota</taxon>
        <taxon>Sar</taxon>
        <taxon>Stramenopiles</taxon>
        <taxon>Ochrophyta</taxon>
        <taxon>Bacillariophyta</taxon>
        <taxon>Coscinodiscophyceae</taxon>
        <taxon>Rhizosoleniophycidae</taxon>
        <taxon>Rhizosoleniales</taxon>
        <taxon>Rhizosoleniaceae</taxon>
        <taxon>Proboscia</taxon>
    </lineage>
</organism>
<evidence type="ECO:0000313" key="3">
    <source>
        <dbReference type="EMBL" id="CAD8410516.1"/>
    </source>
</evidence>
<dbReference type="InterPro" id="IPR004015">
    <property type="entry name" value="SKI-int_prot_SKIP_SNW-dom"/>
</dbReference>
<dbReference type="GO" id="GO:0005681">
    <property type="term" value="C:spliceosomal complex"/>
    <property type="evidence" value="ECO:0007669"/>
    <property type="project" value="InterPro"/>
</dbReference>
<proteinExistence type="inferred from homology"/>
<name>A0A7S0C222_9STRA</name>